<accession>A0A078KQD8</accession>
<name>A0A078KQD8_9FIRM</name>
<dbReference type="AlphaFoldDB" id="A0A078KQD8"/>
<organism evidence="1 2">
    <name type="scientific">[Clostridium] cellulosi</name>
    <dbReference type="NCBI Taxonomy" id="29343"/>
    <lineage>
        <taxon>Bacteria</taxon>
        <taxon>Bacillati</taxon>
        <taxon>Bacillota</taxon>
        <taxon>Clostridia</taxon>
        <taxon>Eubacteriales</taxon>
        <taxon>Oscillospiraceae</taxon>
        <taxon>Oscillospiraceae incertae sedis</taxon>
    </lineage>
</organism>
<proteinExistence type="predicted"/>
<dbReference type="HOGENOM" id="CLU_2011266_0_0_9"/>
<reference evidence="2" key="1">
    <citation type="submission" date="2014-07" db="EMBL/GenBank/DDBJ databases">
        <authorList>
            <person name="Wibberg D."/>
        </authorList>
    </citation>
    <scope>NUCLEOTIDE SEQUENCE [LARGE SCALE GENOMIC DNA]</scope>
    <source>
        <strain evidence="2">DG5</strain>
    </source>
</reference>
<evidence type="ECO:0000313" key="2">
    <source>
        <dbReference type="Proteomes" id="UP000032431"/>
    </source>
</evidence>
<dbReference type="KEGG" id="ccel:CCDG5_1543"/>
<dbReference type="EMBL" id="LM995447">
    <property type="protein sequence ID" value="CDZ24653.1"/>
    <property type="molecule type" value="Genomic_DNA"/>
</dbReference>
<keyword evidence="2" id="KW-1185">Reference proteome</keyword>
<dbReference type="Proteomes" id="UP000032431">
    <property type="component" value="Chromosome I"/>
</dbReference>
<protein>
    <submittedName>
        <fullName evidence="1">Uncharacterized protein</fullName>
    </submittedName>
</protein>
<dbReference type="PATRIC" id="fig|29343.3.peg.1627"/>
<gene>
    <name evidence="1" type="ORF">CCDG5_1543</name>
</gene>
<evidence type="ECO:0000313" key="1">
    <source>
        <dbReference type="EMBL" id="CDZ24653.1"/>
    </source>
</evidence>
<dbReference type="STRING" id="29343.CCDG5_1543"/>
<sequence length="123" mass="12600">MAEIIKTSIPFGAKSAAITFTAATGTDYFEPQNADSRVSILIKNDNTQSATITFKAGDGALSSLGDIDVTVAGGAQCFVPLTRLESARVKVLSGEDKGKIIVSTAVETGGTVGNVSFAVLSVE</sequence>